<feature type="non-terminal residue" evidence="1">
    <location>
        <position position="1"/>
    </location>
</feature>
<comment type="caution">
    <text evidence="1">The sequence shown here is derived from an EMBL/GenBank/DDBJ whole genome shotgun (WGS) entry which is preliminary data.</text>
</comment>
<sequence>AHLLTKITTFIETCDFELAYTFCLRALEMEPDNVAVLEATGAVELELEKPDEAREILKIHVYGQLSESLDSINYLLTGVDLMTEELKSLDVASTPEAQENHQALCRKISTALCSMTEIYLTDC</sequence>
<keyword evidence="2" id="KW-1185">Reference proteome</keyword>
<accession>A0A9N9NV10</accession>
<name>A0A9N9NV10_9GLOM</name>
<dbReference type="Gene3D" id="1.25.40.10">
    <property type="entry name" value="Tetratricopeptide repeat domain"/>
    <property type="match status" value="1"/>
</dbReference>
<dbReference type="EMBL" id="CAJVPS010049703">
    <property type="protein sequence ID" value="CAG8766674.1"/>
    <property type="molecule type" value="Genomic_DNA"/>
</dbReference>
<evidence type="ECO:0000313" key="2">
    <source>
        <dbReference type="Proteomes" id="UP000789508"/>
    </source>
</evidence>
<feature type="non-terminal residue" evidence="1">
    <location>
        <position position="123"/>
    </location>
</feature>
<reference evidence="1" key="1">
    <citation type="submission" date="2021-06" db="EMBL/GenBank/DDBJ databases">
        <authorList>
            <person name="Kallberg Y."/>
            <person name="Tangrot J."/>
            <person name="Rosling A."/>
        </authorList>
    </citation>
    <scope>NUCLEOTIDE SEQUENCE</scope>
    <source>
        <strain evidence="1">FL130A</strain>
    </source>
</reference>
<dbReference type="Proteomes" id="UP000789508">
    <property type="component" value="Unassembled WGS sequence"/>
</dbReference>
<proteinExistence type="predicted"/>
<evidence type="ECO:0000313" key="1">
    <source>
        <dbReference type="EMBL" id="CAG8766674.1"/>
    </source>
</evidence>
<dbReference type="OrthoDB" id="1914839at2759"/>
<gene>
    <name evidence="1" type="ORF">ALEPTO_LOCUS13917</name>
</gene>
<protein>
    <submittedName>
        <fullName evidence="1">4224_t:CDS:1</fullName>
    </submittedName>
</protein>
<dbReference type="SUPFAM" id="SSF48452">
    <property type="entry name" value="TPR-like"/>
    <property type="match status" value="1"/>
</dbReference>
<dbReference type="InterPro" id="IPR011990">
    <property type="entry name" value="TPR-like_helical_dom_sf"/>
</dbReference>
<organism evidence="1 2">
    <name type="scientific">Ambispora leptoticha</name>
    <dbReference type="NCBI Taxonomy" id="144679"/>
    <lineage>
        <taxon>Eukaryota</taxon>
        <taxon>Fungi</taxon>
        <taxon>Fungi incertae sedis</taxon>
        <taxon>Mucoromycota</taxon>
        <taxon>Glomeromycotina</taxon>
        <taxon>Glomeromycetes</taxon>
        <taxon>Archaeosporales</taxon>
        <taxon>Ambisporaceae</taxon>
        <taxon>Ambispora</taxon>
    </lineage>
</organism>
<dbReference type="AlphaFoldDB" id="A0A9N9NV10"/>